<dbReference type="Gene3D" id="3.40.430.10">
    <property type="entry name" value="Dihydrofolate Reductase, subunit A"/>
    <property type="match status" value="1"/>
</dbReference>
<dbReference type="GO" id="GO:0008703">
    <property type="term" value="F:5-amino-6-(5-phosphoribosylamino)uracil reductase activity"/>
    <property type="evidence" value="ECO:0007669"/>
    <property type="project" value="UniProtKB-EC"/>
</dbReference>
<evidence type="ECO:0000313" key="8">
    <source>
        <dbReference type="Proteomes" id="UP001178507"/>
    </source>
</evidence>
<evidence type="ECO:0000313" key="7">
    <source>
        <dbReference type="EMBL" id="CAJ1371615.1"/>
    </source>
</evidence>
<keyword evidence="8" id="KW-1185">Reference proteome</keyword>
<evidence type="ECO:0000256" key="4">
    <source>
        <dbReference type="ARBA" id="ARBA00023002"/>
    </source>
</evidence>
<dbReference type="Pfam" id="PF00383">
    <property type="entry name" value="dCMP_cyt_deam_1"/>
    <property type="match status" value="1"/>
</dbReference>
<dbReference type="PANTHER" id="PTHR38011:SF7">
    <property type="entry name" value="2,5-DIAMINO-6-RIBOSYLAMINO-4(3H)-PYRIMIDINONE 5'-PHOSPHATE REDUCTASE"/>
    <property type="match status" value="1"/>
</dbReference>
<dbReference type="InterPro" id="IPR002125">
    <property type="entry name" value="CMP_dCMP_dom"/>
</dbReference>
<dbReference type="InterPro" id="IPR050765">
    <property type="entry name" value="Riboflavin_Biosynth_HTPR"/>
</dbReference>
<dbReference type="InterPro" id="IPR011549">
    <property type="entry name" value="RibD_C"/>
</dbReference>
<dbReference type="Pfam" id="PF01872">
    <property type="entry name" value="RibD_C"/>
    <property type="match status" value="1"/>
</dbReference>
<keyword evidence="4" id="KW-0560">Oxidoreductase</keyword>
<protein>
    <recommendedName>
        <fullName evidence="2">5-amino-6-(5-phosphoribosylamino)uracil reductase</fullName>
        <ecNumber evidence="2">1.1.1.193</ecNumber>
    </recommendedName>
</protein>
<dbReference type="EMBL" id="CAUJNA010000089">
    <property type="protein sequence ID" value="CAJ1371615.1"/>
    <property type="molecule type" value="Genomic_DNA"/>
</dbReference>
<dbReference type="Gene3D" id="3.40.140.10">
    <property type="entry name" value="Cytidine Deaminase, domain 2"/>
    <property type="match status" value="1"/>
</dbReference>
<name>A0AA36HLZ6_9DINO</name>
<dbReference type="InterPro" id="IPR016193">
    <property type="entry name" value="Cytidine_deaminase-like"/>
</dbReference>
<evidence type="ECO:0000256" key="5">
    <source>
        <dbReference type="ARBA" id="ARBA00023268"/>
    </source>
</evidence>
<evidence type="ECO:0000256" key="3">
    <source>
        <dbReference type="ARBA" id="ARBA00022857"/>
    </source>
</evidence>
<accession>A0AA36HLZ6</accession>
<dbReference type="InterPro" id="IPR024072">
    <property type="entry name" value="DHFR-like_dom_sf"/>
</dbReference>
<dbReference type="GO" id="GO:0009231">
    <property type="term" value="P:riboflavin biosynthetic process"/>
    <property type="evidence" value="ECO:0007669"/>
    <property type="project" value="InterPro"/>
</dbReference>
<dbReference type="CDD" id="cd01284">
    <property type="entry name" value="Riboflavin_deaminase-reductase"/>
    <property type="match status" value="1"/>
</dbReference>
<evidence type="ECO:0000259" key="6">
    <source>
        <dbReference type="PROSITE" id="PS51747"/>
    </source>
</evidence>
<keyword evidence="3" id="KW-0521">NADP</keyword>
<dbReference type="GO" id="GO:0008835">
    <property type="term" value="F:diaminohydroxyphosphoribosylaminopyrimidine deaminase activity"/>
    <property type="evidence" value="ECO:0007669"/>
    <property type="project" value="InterPro"/>
</dbReference>
<dbReference type="Proteomes" id="UP001178507">
    <property type="component" value="Unassembled WGS sequence"/>
</dbReference>
<evidence type="ECO:0000256" key="2">
    <source>
        <dbReference type="ARBA" id="ARBA00013173"/>
    </source>
</evidence>
<proteinExistence type="predicted"/>
<dbReference type="SUPFAM" id="SSF53597">
    <property type="entry name" value="Dihydrofolate reductase-like"/>
    <property type="match status" value="1"/>
</dbReference>
<dbReference type="GO" id="GO:0050661">
    <property type="term" value="F:NADP binding"/>
    <property type="evidence" value="ECO:0007669"/>
    <property type="project" value="InterPro"/>
</dbReference>
<dbReference type="PIRSF" id="PIRSF006769">
    <property type="entry name" value="RibD"/>
    <property type="match status" value="1"/>
</dbReference>
<sequence length="381" mass="41675">MRMARACAAASAMDEQFMLRALSQGQLGRRVTAPNPWVGAVVVKEGCVLGEGYHKGPGTPHAEVEAFRDAEAKGVSDFTGATLYTTLEPCHRGPGKRTPPCDELVVAKKVKRCVIGHVDPDPSFGGVGVGFLREAGIEVDVGISEEKVRDSFRSYLHHRQTGRPYVVLKIAMSLDGRVACEDKTSQWITQAEARQDAHQLRADSHAIMVGSGTALQDQPSLTARLDPAPKQPLRVVLDSRGRVLEGPLMDTKLAPTLIFTSQECKEDSKKRWRDSGVDFYEVPLVDGRLDLLSVLAELGRRGVLQLMVEGGALLQGQLLKEGLGEELRVYMGATLLGSSALPWAQTPLTSTIKEAQFWQLRDLRRVGNDVCLEYLRKPPTV</sequence>
<dbReference type="PANTHER" id="PTHR38011">
    <property type="entry name" value="DIHYDROFOLATE REDUCTASE FAMILY PROTEIN (AFU_ORTHOLOGUE AFUA_8G06820)"/>
    <property type="match status" value="1"/>
</dbReference>
<comment type="pathway">
    <text evidence="1">Cofactor biosynthesis; riboflavin biosynthesis; 5-amino-6-(D-ribitylamino)uracil from GTP: step 3/4.</text>
</comment>
<keyword evidence="5" id="KW-0511">Multifunctional enzyme</keyword>
<reference evidence="7" key="1">
    <citation type="submission" date="2023-08" db="EMBL/GenBank/DDBJ databases">
        <authorList>
            <person name="Chen Y."/>
            <person name="Shah S."/>
            <person name="Dougan E. K."/>
            <person name="Thang M."/>
            <person name="Chan C."/>
        </authorList>
    </citation>
    <scope>NUCLEOTIDE SEQUENCE</scope>
</reference>
<organism evidence="7 8">
    <name type="scientific">Effrenium voratum</name>
    <dbReference type="NCBI Taxonomy" id="2562239"/>
    <lineage>
        <taxon>Eukaryota</taxon>
        <taxon>Sar</taxon>
        <taxon>Alveolata</taxon>
        <taxon>Dinophyceae</taxon>
        <taxon>Suessiales</taxon>
        <taxon>Symbiodiniaceae</taxon>
        <taxon>Effrenium</taxon>
    </lineage>
</organism>
<evidence type="ECO:0000256" key="1">
    <source>
        <dbReference type="ARBA" id="ARBA00004910"/>
    </source>
</evidence>
<dbReference type="InterPro" id="IPR002734">
    <property type="entry name" value="RibDG_C"/>
</dbReference>
<dbReference type="InterPro" id="IPR004794">
    <property type="entry name" value="Eubact_RibD"/>
</dbReference>
<dbReference type="EC" id="1.1.1.193" evidence="2"/>
<dbReference type="SUPFAM" id="SSF53927">
    <property type="entry name" value="Cytidine deaminase-like"/>
    <property type="match status" value="1"/>
</dbReference>
<dbReference type="AlphaFoldDB" id="A0AA36HLZ6"/>
<gene>
    <name evidence="7" type="ORF">EVOR1521_LOCUS1893</name>
</gene>
<feature type="domain" description="CMP/dCMP-type deaminase" evidence="6">
    <location>
        <begin position="12"/>
        <end position="128"/>
    </location>
</feature>
<comment type="caution">
    <text evidence="7">The sequence shown here is derived from an EMBL/GenBank/DDBJ whole genome shotgun (WGS) entry which is preliminary data.</text>
</comment>
<dbReference type="PROSITE" id="PS51747">
    <property type="entry name" value="CYT_DCMP_DEAMINASES_2"/>
    <property type="match status" value="1"/>
</dbReference>
<dbReference type="NCBIfam" id="TIGR00227">
    <property type="entry name" value="ribD_Cterm"/>
    <property type="match status" value="1"/>
</dbReference>
<dbReference type="NCBIfam" id="TIGR00326">
    <property type="entry name" value="eubact_ribD"/>
    <property type="match status" value="1"/>
</dbReference>